<dbReference type="GO" id="GO:0004930">
    <property type="term" value="F:G protein-coupled receptor activity"/>
    <property type="evidence" value="ECO:0007669"/>
    <property type="project" value="UniProtKB-KW"/>
</dbReference>
<evidence type="ECO:0000256" key="3">
    <source>
        <dbReference type="ARBA" id="ARBA00022692"/>
    </source>
</evidence>
<evidence type="ECO:0000256" key="4">
    <source>
        <dbReference type="ARBA" id="ARBA00022989"/>
    </source>
</evidence>
<keyword evidence="9" id="KW-0807">Transducer</keyword>
<sequence>MITIVGNSLVVISVFSYRPLKKVQNYFLVSLAASDLCVAAFVMPLHVVKFIA</sequence>
<dbReference type="Proteomes" id="UP000004810">
    <property type="component" value="Unassembled WGS sequence"/>
</dbReference>
<proteinExistence type="predicted"/>
<evidence type="ECO:0000256" key="8">
    <source>
        <dbReference type="ARBA" id="ARBA00023180"/>
    </source>
</evidence>
<dbReference type="EMBL" id="ADBV01003589">
    <property type="protein sequence ID" value="EJW81507.1"/>
    <property type="molecule type" value="Genomic_DNA"/>
</dbReference>
<feature type="domain" description="G-protein coupled receptors family 1 profile" evidence="11">
    <location>
        <begin position="6"/>
        <end position="52"/>
    </location>
</feature>
<feature type="non-terminal residue" evidence="12">
    <location>
        <position position="52"/>
    </location>
</feature>
<gene>
    <name evidence="12" type="ORF">WUBG_07584</name>
</gene>
<evidence type="ECO:0000256" key="10">
    <source>
        <dbReference type="SAM" id="Phobius"/>
    </source>
</evidence>
<dbReference type="InterPro" id="IPR017452">
    <property type="entry name" value="GPCR_Rhodpsn_7TM"/>
</dbReference>
<reference evidence="13" key="1">
    <citation type="submission" date="2012-08" db="EMBL/GenBank/DDBJ databases">
        <title>The Genome Sequence of Wuchereria bancrofti.</title>
        <authorList>
            <person name="Nutman T.B."/>
            <person name="Fink D.L."/>
            <person name="Russ C."/>
            <person name="Young S."/>
            <person name="Zeng Q."/>
            <person name="Koehrsen M."/>
            <person name="Alvarado L."/>
            <person name="Berlin A."/>
            <person name="Chapman S.B."/>
            <person name="Chen Z."/>
            <person name="Freedman E."/>
            <person name="Gellesch M."/>
            <person name="Goldberg J."/>
            <person name="Griggs A."/>
            <person name="Gujja S."/>
            <person name="Heilman E.R."/>
            <person name="Heiman D."/>
            <person name="Hepburn T."/>
            <person name="Howarth C."/>
            <person name="Jen D."/>
            <person name="Larson L."/>
            <person name="Lewis B."/>
            <person name="Mehta T."/>
            <person name="Park D."/>
            <person name="Pearson M."/>
            <person name="Roberts A."/>
            <person name="Saif S."/>
            <person name="Shea T."/>
            <person name="Shenoy N."/>
            <person name="Sisk P."/>
            <person name="Stolte C."/>
            <person name="Sykes S."/>
            <person name="Walk T."/>
            <person name="White J."/>
            <person name="Yandava C."/>
            <person name="Haas B."/>
            <person name="Henn M.R."/>
            <person name="Nusbaum C."/>
            <person name="Birren B."/>
        </authorList>
    </citation>
    <scope>NUCLEOTIDE SEQUENCE [LARGE SCALE GENOMIC DNA]</scope>
    <source>
        <strain evidence="13">NA</strain>
    </source>
</reference>
<feature type="transmembrane region" description="Helical" evidence="10">
    <location>
        <begin position="26"/>
        <end position="48"/>
    </location>
</feature>
<dbReference type="InterPro" id="IPR000276">
    <property type="entry name" value="GPCR_Rhodpsn"/>
</dbReference>
<evidence type="ECO:0000259" key="11">
    <source>
        <dbReference type="PROSITE" id="PS50262"/>
    </source>
</evidence>
<evidence type="ECO:0000256" key="9">
    <source>
        <dbReference type="ARBA" id="ARBA00023224"/>
    </source>
</evidence>
<keyword evidence="2" id="KW-1003">Cell membrane</keyword>
<keyword evidence="7" id="KW-0675">Receptor</keyword>
<dbReference type="PROSITE" id="PS50262">
    <property type="entry name" value="G_PROTEIN_RECEP_F1_2"/>
    <property type="match status" value="1"/>
</dbReference>
<evidence type="ECO:0000256" key="6">
    <source>
        <dbReference type="ARBA" id="ARBA00023136"/>
    </source>
</evidence>
<comment type="caution">
    <text evidence="12">The sequence shown here is derived from an EMBL/GenBank/DDBJ whole genome shotgun (WGS) entry which is preliminary data.</text>
</comment>
<dbReference type="PANTHER" id="PTHR24248:SF174">
    <property type="entry name" value="TYRAMINE_OCTOPAMINE RECEPTOR"/>
    <property type="match status" value="1"/>
</dbReference>
<accession>J9EWG6</accession>
<dbReference type="AlphaFoldDB" id="J9EWG6"/>
<evidence type="ECO:0000256" key="7">
    <source>
        <dbReference type="ARBA" id="ARBA00023170"/>
    </source>
</evidence>
<comment type="subcellular location">
    <subcellularLocation>
        <location evidence="1">Cell membrane</location>
        <topology evidence="1">Multi-pass membrane protein</topology>
    </subcellularLocation>
</comment>
<name>J9EWG6_WUCBA</name>
<organism evidence="12 13">
    <name type="scientific">Wuchereria bancrofti</name>
    <dbReference type="NCBI Taxonomy" id="6293"/>
    <lineage>
        <taxon>Eukaryota</taxon>
        <taxon>Metazoa</taxon>
        <taxon>Ecdysozoa</taxon>
        <taxon>Nematoda</taxon>
        <taxon>Chromadorea</taxon>
        <taxon>Rhabditida</taxon>
        <taxon>Spirurina</taxon>
        <taxon>Spiruromorpha</taxon>
        <taxon>Filarioidea</taxon>
        <taxon>Onchocercidae</taxon>
        <taxon>Wuchereria</taxon>
    </lineage>
</organism>
<keyword evidence="5" id="KW-0297">G-protein coupled receptor</keyword>
<evidence type="ECO:0000256" key="2">
    <source>
        <dbReference type="ARBA" id="ARBA00022475"/>
    </source>
</evidence>
<dbReference type="GO" id="GO:0005886">
    <property type="term" value="C:plasma membrane"/>
    <property type="evidence" value="ECO:0007669"/>
    <property type="project" value="UniProtKB-SubCell"/>
</dbReference>
<dbReference type="SUPFAM" id="SSF81321">
    <property type="entry name" value="Family A G protein-coupled receptor-like"/>
    <property type="match status" value="1"/>
</dbReference>
<evidence type="ECO:0000313" key="13">
    <source>
        <dbReference type="Proteomes" id="UP000004810"/>
    </source>
</evidence>
<dbReference type="Gene3D" id="1.20.1070.10">
    <property type="entry name" value="Rhodopsin 7-helix transmembrane proteins"/>
    <property type="match status" value="1"/>
</dbReference>
<dbReference type="PANTHER" id="PTHR24248">
    <property type="entry name" value="ADRENERGIC RECEPTOR-RELATED G-PROTEIN COUPLED RECEPTOR"/>
    <property type="match status" value="1"/>
</dbReference>
<keyword evidence="4 10" id="KW-1133">Transmembrane helix</keyword>
<evidence type="ECO:0000313" key="12">
    <source>
        <dbReference type="EMBL" id="EJW81507.1"/>
    </source>
</evidence>
<protein>
    <recommendedName>
        <fullName evidence="11">G-protein coupled receptors family 1 profile domain-containing protein</fullName>
    </recommendedName>
</protein>
<keyword evidence="3 10" id="KW-0812">Transmembrane</keyword>
<keyword evidence="8" id="KW-0325">Glycoprotein</keyword>
<evidence type="ECO:0000256" key="5">
    <source>
        <dbReference type="ARBA" id="ARBA00023040"/>
    </source>
</evidence>
<evidence type="ECO:0000256" key="1">
    <source>
        <dbReference type="ARBA" id="ARBA00004651"/>
    </source>
</evidence>
<keyword evidence="6 10" id="KW-0472">Membrane</keyword>
<dbReference type="Pfam" id="PF00001">
    <property type="entry name" value="7tm_1"/>
    <property type="match status" value="1"/>
</dbReference>